<reference evidence="1" key="1">
    <citation type="submission" date="2014-11" db="EMBL/GenBank/DDBJ databases">
        <authorList>
            <person name="Amaro Gonzalez C."/>
        </authorList>
    </citation>
    <scope>NUCLEOTIDE SEQUENCE</scope>
</reference>
<dbReference type="AlphaFoldDB" id="A0A0E9RPM7"/>
<organism evidence="1">
    <name type="scientific">Anguilla anguilla</name>
    <name type="common">European freshwater eel</name>
    <name type="synonym">Muraena anguilla</name>
    <dbReference type="NCBI Taxonomy" id="7936"/>
    <lineage>
        <taxon>Eukaryota</taxon>
        <taxon>Metazoa</taxon>
        <taxon>Chordata</taxon>
        <taxon>Craniata</taxon>
        <taxon>Vertebrata</taxon>
        <taxon>Euteleostomi</taxon>
        <taxon>Actinopterygii</taxon>
        <taxon>Neopterygii</taxon>
        <taxon>Teleostei</taxon>
        <taxon>Anguilliformes</taxon>
        <taxon>Anguillidae</taxon>
        <taxon>Anguilla</taxon>
    </lineage>
</organism>
<accession>A0A0E9RPM7</accession>
<dbReference type="EMBL" id="GBXM01077820">
    <property type="protein sequence ID" value="JAH30757.1"/>
    <property type="molecule type" value="Transcribed_RNA"/>
</dbReference>
<reference evidence="1" key="2">
    <citation type="journal article" date="2015" name="Fish Shellfish Immunol.">
        <title>Early steps in the European eel (Anguilla anguilla)-Vibrio vulnificus interaction in the gills: Role of the RtxA13 toxin.</title>
        <authorList>
            <person name="Callol A."/>
            <person name="Pajuelo D."/>
            <person name="Ebbesson L."/>
            <person name="Teles M."/>
            <person name="MacKenzie S."/>
            <person name="Amaro C."/>
        </authorList>
    </citation>
    <scope>NUCLEOTIDE SEQUENCE</scope>
</reference>
<protein>
    <submittedName>
        <fullName evidence="1">Uncharacterized protein</fullName>
    </submittedName>
</protein>
<evidence type="ECO:0000313" key="1">
    <source>
        <dbReference type="EMBL" id="JAH30757.1"/>
    </source>
</evidence>
<proteinExistence type="predicted"/>
<name>A0A0E9RPM7_ANGAN</name>
<sequence>MVVYLIMKSCNIKCQSHILNILVMLK</sequence>